<reference evidence="1" key="1">
    <citation type="journal article" date="2014" name="Int. J. Syst. Evol. Microbiol.">
        <title>Complete genome sequence of Corynebacterium casei LMG S-19264T (=DSM 44701T), isolated from a smear-ripened cheese.</title>
        <authorList>
            <consortium name="US DOE Joint Genome Institute (JGI-PGF)"/>
            <person name="Walter F."/>
            <person name="Albersmeier A."/>
            <person name="Kalinowski J."/>
            <person name="Ruckert C."/>
        </authorList>
    </citation>
    <scope>NUCLEOTIDE SEQUENCE</scope>
    <source>
        <strain evidence="1">JCM 4834</strain>
    </source>
</reference>
<evidence type="ECO:0000313" key="2">
    <source>
        <dbReference type="Proteomes" id="UP000634660"/>
    </source>
</evidence>
<evidence type="ECO:0008006" key="3">
    <source>
        <dbReference type="Google" id="ProtNLM"/>
    </source>
</evidence>
<comment type="caution">
    <text evidence="1">The sequence shown here is derived from an EMBL/GenBank/DDBJ whole genome shotgun (WGS) entry which is preliminary data.</text>
</comment>
<evidence type="ECO:0000313" key="1">
    <source>
        <dbReference type="EMBL" id="GGZ67893.1"/>
    </source>
</evidence>
<organism evidence="1 2">
    <name type="scientific">Streptomyces subrutilus</name>
    <dbReference type="NCBI Taxonomy" id="36818"/>
    <lineage>
        <taxon>Bacteria</taxon>
        <taxon>Bacillati</taxon>
        <taxon>Actinomycetota</taxon>
        <taxon>Actinomycetes</taxon>
        <taxon>Kitasatosporales</taxon>
        <taxon>Streptomycetaceae</taxon>
        <taxon>Streptomyces</taxon>
    </lineage>
</organism>
<reference evidence="1" key="2">
    <citation type="submission" date="2020-09" db="EMBL/GenBank/DDBJ databases">
        <authorList>
            <person name="Sun Q."/>
            <person name="Ohkuma M."/>
        </authorList>
    </citation>
    <scope>NUCLEOTIDE SEQUENCE</scope>
    <source>
        <strain evidence="1">JCM 4834</strain>
    </source>
</reference>
<dbReference type="RefSeq" id="WP_229886384.1">
    <property type="nucleotide sequence ID" value="NZ_BMVX01000010.1"/>
</dbReference>
<dbReference type="Proteomes" id="UP000634660">
    <property type="component" value="Unassembled WGS sequence"/>
</dbReference>
<protein>
    <recommendedName>
        <fullName evidence="3">NADH oxidase</fullName>
    </recommendedName>
</protein>
<dbReference type="EMBL" id="BMVX01000010">
    <property type="protein sequence ID" value="GGZ67893.1"/>
    <property type="molecule type" value="Genomic_DNA"/>
</dbReference>
<proteinExistence type="predicted"/>
<name>A0A918QQE9_9ACTN</name>
<sequence>MRRTTGDAPTVHLWSLSEDVVVDQGAGGDALLLTSRWGQDRLDRPSPAVREALRRMELGPVLLGNAVSGTEELRLLTLPTLTRLSHLVVRTLGVDDLKGPLLSVFPLSPAAPFVLIRQPGERRVRLPRHVALTVPESGTGCVLESVDSTHRVVLHRPEAAWVAMMLAWPTTLAAASAALPLPPNVTEDIFGYLSAAGMVAPADEPADGPADGPAARSA</sequence>
<dbReference type="AlphaFoldDB" id="A0A918QQE9"/>
<accession>A0A918QQE9</accession>
<gene>
    <name evidence="1" type="ORF">GCM10010371_29790</name>
</gene>